<proteinExistence type="predicted"/>
<dbReference type="GO" id="GO:0016462">
    <property type="term" value="F:pyrophosphatase activity"/>
    <property type="evidence" value="ECO:0007669"/>
    <property type="project" value="TreeGrafter"/>
</dbReference>
<dbReference type="RefSeq" id="WP_211314857.1">
    <property type="nucleotide sequence ID" value="NZ_QPJY01000003.1"/>
</dbReference>
<dbReference type="Gene3D" id="3.30.420.40">
    <property type="match status" value="1"/>
</dbReference>
<dbReference type="EMBL" id="QPJY01000003">
    <property type="protein sequence ID" value="RCX31265.1"/>
    <property type="molecule type" value="Genomic_DNA"/>
</dbReference>
<accession>A0A369CDS8</accession>
<dbReference type="SUPFAM" id="SSF53067">
    <property type="entry name" value="Actin-like ATPase domain"/>
    <property type="match status" value="2"/>
</dbReference>
<dbReference type="Proteomes" id="UP000252707">
    <property type="component" value="Unassembled WGS sequence"/>
</dbReference>
<keyword evidence="3" id="KW-1185">Reference proteome</keyword>
<feature type="domain" description="Ppx/GppA phosphatase N-terminal" evidence="1">
    <location>
        <begin position="39"/>
        <end position="287"/>
    </location>
</feature>
<protein>
    <submittedName>
        <fullName evidence="2">Exopolyphosphatase/guanosine-5'-triphosphate, 3'-diphosphate pyrophosphatase</fullName>
    </submittedName>
</protein>
<evidence type="ECO:0000313" key="3">
    <source>
        <dbReference type="Proteomes" id="UP000252707"/>
    </source>
</evidence>
<dbReference type="CDD" id="cd24006">
    <property type="entry name" value="ASKHA_NBD_PPX_GppA"/>
    <property type="match status" value="1"/>
</dbReference>
<organism evidence="2 3">
    <name type="scientific">Thioalbus denitrificans</name>
    <dbReference type="NCBI Taxonomy" id="547122"/>
    <lineage>
        <taxon>Bacteria</taxon>
        <taxon>Pseudomonadati</taxon>
        <taxon>Pseudomonadota</taxon>
        <taxon>Gammaproteobacteria</taxon>
        <taxon>Chromatiales</taxon>
        <taxon>Ectothiorhodospiraceae</taxon>
        <taxon>Thioalbus</taxon>
    </lineage>
</organism>
<sequence length="302" mass="33118">MKFAAVDMGSNAVRLLLAQVFEGPSGPVFKKEALVRMPLRLGDDAFLRREISPDKAWQLVKTLSGFRCLMDAYQPLAYRAVATSAMREARNGPILAGQIHDQCGLRLEIISGEEEGSIIFANHFEERLEAGGAYLYLDVGGGSTELTLFGSGCSTASASFDIGTVRLLDGMVPESRWREMKAWITAAIRGCPEIQGIGSGGNINKIFRLSGRKEGQPITPKHIRATHARLSALSFEERIRDLGLRPDRADVIVPAARIYLSVLRWAGIRRMYVPQIGLADGIVRQLYEQHRGREPATAGAPV</sequence>
<dbReference type="AlphaFoldDB" id="A0A369CDS8"/>
<dbReference type="Gene3D" id="3.30.420.150">
    <property type="entry name" value="Exopolyphosphatase. Domain 2"/>
    <property type="match status" value="1"/>
</dbReference>
<dbReference type="Pfam" id="PF02541">
    <property type="entry name" value="Ppx-GppA"/>
    <property type="match status" value="1"/>
</dbReference>
<evidence type="ECO:0000313" key="2">
    <source>
        <dbReference type="EMBL" id="RCX31265.1"/>
    </source>
</evidence>
<dbReference type="InterPro" id="IPR003695">
    <property type="entry name" value="Ppx_GppA_N"/>
</dbReference>
<name>A0A369CDS8_9GAMM</name>
<evidence type="ECO:0000259" key="1">
    <source>
        <dbReference type="Pfam" id="PF02541"/>
    </source>
</evidence>
<reference evidence="2 3" key="1">
    <citation type="submission" date="2018-07" db="EMBL/GenBank/DDBJ databases">
        <title>Genomic Encyclopedia of Type Strains, Phase IV (KMG-IV): sequencing the most valuable type-strain genomes for metagenomic binning, comparative biology and taxonomic classification.</title>
        <authorList>
            <person name="Goeker M."/>
        </authorList>
    </citation>
    <scope>NUCLEOTIDE SEQUENCE [LARGE SCALE GENOMIC DNA]</scope>
    <source>
        <strain evidence="2 3">DSM 26407</strain>
    </source>
</reference>
<dbReference type="InterPro" id="IPR043129">
    <property type="entry name" value="ATPase_NBD"/>
</dbReference>
<dbReference type="PANTHER" id="PTHR30005:SF0">
    <property type="entry name" value="RETROGRADE REGULATION PROTEIN 2"/>
    <property type="match status" value="1"/>
</dbReference>
<dbReference type="PANTHER" id="PTHR30005">
    <property type="entry name" value="EXOPOLYPHOSPHATASE"/>
    <property type="match status" value="1"/>
</dbReference>
<comment type="caution">
    <text evidence="2">The sequence shown here is derived from an EMBL/GenBank/DDBJ whole genome shotgun (WGS) entry which is preliminary data.</text>
</comment>
<dbReference type="InterPro" id="IPR050273">
    <property type="entry name" value="GppA/Ppx_hydrolase"/>
</dbReference>
<gene>
    <name evidence="2" type="ORF">DFQ59_103233</name>
</gene>